<dbReference type="RefSeq" id="WP_006037984.1">
    <property type="nucleotide sequence ID" value="NZ_AEDD01000004.1"/>
</dbReference>
<evidence type="ECO:0000256" key="10">
    <source>
        <dbReference type="PIRSR" id="PIRSR000094-2"/>
    </source>
</evidence>
<keyword evidence="7 8" id="KW-0275">Fatty acid biosynthesis</keyword>
<dbReference type="CDD" id="cd05372">
    <property type="entry name" value="ENR_SDR"/>
    <property type="match status" value="1"/>
</dbReference>
<dbReference type="PRINTS" id="PR00081">
    <property type="entry name" value="GDHRDH"/>
</dbReference>
<dbReference type="Gene3D" id="3.40.50.720">
    <property type="entry name" value="NAD(P)-binding Rossmann-like Domain"/>
    <property type="match status" value="1"/>
</dbReference>
<proteinExistence type="inferred from homology"/>
<evidence type="ECO:0000256" key="7">
    <source>
        <dbReference type="ARBA" id="ARBA00023160"/>
    </source>
</evidence>
<dbReference type="InterPro" id="IPR002347">
    <property type="entry name" value="SDR_fam"/>
</dbReference>
<organism evidence="12 13">
    <name type="scientific">Paenibacillus curdlanolyticus YK9</name>
    <dbReference type="NCBI Taxonomy" id="717606"/>
    <lineage>
        <taxon>Bacteria</taxon>
        <taxon>Bacillati</taxon>
        <taxon>Bacillota</taxon>
        <taxon>Bacilli</taxon>
        <taxon>Bacillales</taxon>
        <taxon>Paenibacillaceae</taxon>
        <taxon>Paenibacillus</taxon>
    </lineage>
</organism>
<dbReference type="InterPro" id="IPR014358">
    <property type="entry name" value="Enoyl-ACP_Rdtase_NADH"/>
</dbReference>
<comment type="similarity">
    <text evidence="2 8">Belongs to the short-chain dehydrogenases/reductases (SDR) family. FabI subfamily.</text>
</comment>
<keyword evidence="6" id="KW-0443">Lipid metabolism</keyword>
<feature type="active site" description="Proton acceptor" evidence="9">
    <location>
        <position position="145"/>
    </location>
</feature>
<comment type="catalytic activity">
    <reaction evidence="8">
        <text>a 2,3-saturated acyl-[ACP] + NAD(+) = a (2E)-enoyl-[ACP] + NADH + H(+)</text>
        <dbReference type="Rhea" id="RHEA:10240"/>
        <dbReference type="Rhea" id="RHEA-COMP:9925"/>
        <dbReference type="Rhea" id="RHEA-COMP:9926"/>
        <dbReference type="ChEBI" id="CHEBI:15378"/>
        <dbReference type="ChEBI" id="CHEBI:57540"/>
        <dbReference type="ChEBI" id="CHEBI:57945"/>
        <dbReference type="ChEBI" id="CHEBI:78784"/>
        <dbReference type="ChEBI" id="CHEBI:78785"/>
        <dbReference type="EC" id="1.3.1.9"/>
    </reaction>
</comment>
<comment type="pathway">
    <text evidence="1">Lipid metabolism; fatty acid biosynthesis.</text>
</comment>
<evidence type="ECO:0000256" key="6">
    <source>
        <dbReference type="ARBA" id="ARBA00023098"/>
    </source>
</evidence>
<keyword evidence="5 8" id="KW-0560">Oxidoreductase</keyword>
<evidence type="ECO:0000256" key="2">
    <source>
        <dbReference type="ARBA" id="ARBA00009233"/>
    </source>
</evidence>
<evidence type="ECO:0000256" key="9">
    <source>
        <dbReference type="PIRSR" id="PIRSR000094-1"/>
    </source>
</evidence>
<feature type="active site" description="Proton acceptor" evidence="9">
    <location>
        <position position="155"/>
    </location>
</feature>
<dbReference type="SUPFAM" id="SSF51735">
    <property type="entry name" value="NAD(P)-binding Rossmann-fold domains"/>
    <property type="match status" value="1"/>
</dbReference>
<dbReference type="Gene3D" id="1.10.8.400">
    <property type="entry name" value="Enoyl acyl carrier protein reductase"/>
    <property type="match status" value="1"/>
</dbReference>
<feature type="binding site" evidence="11">
    <location>
        <begin position="21"/>
        <end position="22"/>
    </location>
    <ligand>
        <name>NAD(+)</name>
        <dbReference type="ChEBI" id="CHEBI:57540"/>
    </ligand>
</feature>
<keyword evidence="13" id="KW-1185">Reference proteome</keyword>
<keyword evidence="3 8" id="KW-0444">Lipid biosynthesis</keyword>
<evidence type="ECO:0000256" key="1">
    <source>
        <dbReference type="ARBA" id="ARBA00005194"/>
    </source>
</evidence>
<dbReference type="GO" id="GO:0006633">
    <property type="term" value="P:fatty acid biosynthetic process"/>
    <property type="evidence" value="ECO:0007669"/>
    <property type="project" value="UniProtKB-KW"/>
</dbReference>
<evidence type="ECO:0000256" key="5">
    <source>
        <dbReference type="ARBA" id="ARBA00023002"/>
    </source>
</evidence>
<dbReference type="EC" id="1.3.1.9" evidence="8"/>
<keyword evidence="4" id="KW-0276">Fatty acid metabolism</keyword>
<dbReference type="PANTHER" id="PTHR43159:SF2">
    <property type="entry name" value="ENOYL-[ACYL-CARRIER-PROTEIN] REDUCTASE [NADH], CHLOROPLASTIC"/>
    <property type="match status" value="1"/>
</dbReference>
<accession>E0I8M3</accession>
<dbReference type="EMBL" id="AEDD01000004">
    <property type="protein sequence ID" value="EFM11528.1"/>
    <property type="molecule type" value="Genomic_DNA"/>
</dbReference>
<dbReference type="eggNOG" id="COG0623">
    <property type="taxonomic scope" value="Bacteria"/>
</dbReference>
<keyword evidence="8 11" id="KW-0520">NAD</keyword>
<reference evidence="12 13" key="1">
    <citation type="submission" date="2010-07" db="EMBL/GenBank/DDBJ databases">
        <title>The draft genome of Paenibacillus curdlanolyticus YK9.</title>
        <authorList>
            <consortium name="US DOE Joint Genome Institute (JGI-PGF)"/>
            <person name="Lucas S."/>
            <person name="Copeland A."/>
            <person name="Lapidus A."/>
            <person name="Cheng J.-F."/>
            <person name="Bruce D."/>
            <person name="Goodwin L."/>
            <person name="Pitluck S."/>
            <person name="Land M.L."/>
            <person name="Hauser L."/>
            <person name="Chang Y.-J."/>
            <person name="Jeffries C."/>
            <person name="Anderson I.J."/>
            <person name="Johnson E."/>
            <person name="Loganathan U."/>
            <person name="Mulhopadhyay B."/>
            <person name="Kyrpides N."/>
            <person name="Woyke T.J."/>
        </authorList>
    </citation>
    <scope>NUCLEOTIDE SEQUENCE [LARGE SCALE GENOMIC DNA]</scope>
    <source>
        <strain evidence="12 13">YK9</strain>
    </source>
</reference>
<feature type="binding site" evidence="10">
    <location>
        <position position="95"/>
    </location>
    <ligand>
        <name>substrate</name>
    </ligand>
</feature>
<feature type="binding site" evidence="11">
    <location>
        <begin position="64"/>
        <end position="65"/>
    </location>
    <ligand>
        <name>NAD(+)</name>
        <dbReference type="ChEBI" id="CHEBI:57540"/>
    </ligand>
</feature>
<dbReference type="STRING" id="717606.PaecuDRAFT_1976"/>
<evidence type="ECO:0000256" key="11">
    <source>
        <dbReference type="PIRSR" id="PIRSR000094-3"/>
    </source>
</evidence>
<dbReference type="PANTHER" id="PTHR43159">
    <property type="entry name" value="ENOYL-[ACYL-CARRIER-PROTEIN] REDUCTASE"/>
    <property type="match status" value="1"/>
</dbReference>
<evidence type="ECO:0000256" key="3">
    <source>
        <dbReference type="ARBA" id="ARBA00022516"/>
    </source>
</evidence>
<feature type="binding site" evidence="11">
    <location>
        <begin position="191"/>
        <end position="195"/>
    </location>
    <ligand>
        <name>NAD(+)</name>
        <dbReference type="ChEBI" id="CHEBI:57540"/>
    </ligand>
</feature>
<dbReference type="FunFam" id="1.10.8.400:FF:000001">
    <property type="entry name" value="Enoyl-[acyl-carrier-protein] reductase [NADH]"/>
    <property type="match status" value="1"/>
</dbReference>
<dbReference type="PIRSF" id="PIRSF000094">
    <property type="entry name" value="Enoyl-ACP_rdct"/>
    <property type="match status" value="1"/>
</dbReference>
<evidence type="ECO:0000256" key="4">
    <source>
        <dbReference type="ARBA" id="ARBA00022832"/>
    </source>
</evidence>
<dbReference type="Pfam" id="PF13561">
    <property type="entry name" value="adh_short_C2"/>
    <property type="match status" value="1"/>
</dbReference>
<feature type="binding site" evidence="11">
    <location>
        <position position="15"/>
    </location>
    <ligand>
        <name>NAD(+)</name>
        <dbReference type="ChEBI" id="CHEBI:57540"/>
    </ligand>
</feature>
<dbReference type="InterPro" id="IPR036291">
    <property type="entry name" value="NAD(P)-bd_dom_sf"/>
</dbReference>
<sequence>MMRKLLEGKKGIVTGVVNHRSIAWEIARHLAEEGAEIGFTYRRERKWVEKLAGSIGADFIEPCDVQDDQQIRQVCDKFAERFGGIDFIVHAAAYADGEELQAGVINTSRDGFLRTLDVTAYSIVPFCHYARPYFRPGASVLALSYLGSNRVCAGYNVLGIAKSALETTCKYLAADLGPEQVRVNVISAGPIRTLAAFGLPNFKEMVEKRANQSPLRRNVTQEDVAKAALYLMSDLASGTTGEVMYVDAGYNIMGTWADSEVGSAMVQG</sequence>
<gene>
    <name evidence="12" type="ORF">PaecuDRAFT_1976</name>
</gene>
<dbReference type="AlphaFoldDB" id="E0I8M3"/>
<protein>
    <recommendedName>
        <fullName evidence="8">Enoyl-[acyl-carrier-protein] reductase [NADH]</fullName>
        <ecNumber evidence="8">1.3.1.9</ecNumber>
    </recommendedName>
</protein>
<evidence type="ECO:0000313" key="13">
    <source>
        <dbReference type="Proteomes" id="UP000005387"/>
    </source>
</evidence>
<dbReference type="Proteomes" id="UP000005387">
    <property type="component" value="Unassembled WGS sequence"/>
</dbReference>
<feature type="binding site" evidence="11">
    <location>
        <position position="162"/>
    </location>
    <ligand>
        <name>NAD(+)</name>
        <dbReference type="ChEBI" id="CHEBI:57540"/>
    </ligand>
</feature>
<evidence type="ECO:0000313" key="12">
    <source>
        <dbReference type="EMBL" id="EFM11528.1"/>
    </source>
</evidence>
<name>E0I8M3_9BACL</name>
<dbReference type="GO" id="GO:0004318">
    <property type="term" value="F:enoyl-[acyl-carrier-protein] reductase (NADH) activity"/>
    <property type="evidence" value="ECO:0007669"/>
    <property type="project" value="UniProtKB-EC"/>
</dbReference>
<evidence type="ECO:0000256" key="8">
    <source>
        <dbReference type="PIRNR" id="PIRNR000094"/>
    </source>
</evidence>